<organism evidence="2 3">
    <name type="scientific">Candidatus Methylumidiphilus alinenensis</name>
    <dbReference type="NCBI Taxonomy" id="2202197"/>
    <lineage>
        <taxon>Bacteria</taxon>
        <taxon>Pseudomonadati</taxon>
        <taxon>Pseudomonadota</taxon>
        <taxon>Gammaproteobacteria</taxon>
        <taxon>Methylococcales</taxon>
        <taxon>Candidatus Methylumidiphilus</taxon>
    </lineage>
</organism>
<protein>
    <submittedName>
        <fullName evidence="2">ISNCY family transposase</fullName>
    </submittedName>
</protein>
<dbReference type="NCBIfam" id="NF033593">
    <property type="entry name" value="transpos_ISNCY_1"/>
    <property type="match status" value="1"/>
</dbReference>
<dbReference type="AlphaFoldDB" id="A0A2W4R1N6"/>
<proteinExistence type="predicted"/>
<reference evidence="2 3" key="1">
    <citation type="journal article" date="2018" name="Aquat. Microb. Ecol.">
        <title>Gammaproteobacterial methanotrophs dominate.</title>
        <authorList>
            <person name="Rissanen A.J."/>
            <person name="Saarenheimo J."/>
            <person name="Tiirola M."/>
            <person name="Peura S."/>
            <person name="Aalto S.L."/>
            <person name="Karvinen A."/>
            <person name="Nykanen H."/>
        </authorList>
    </citation>
    <scope>NUCLEOTIDE SEQUENCE [LARGE SCALE GENOMIC DNA]</scope>
    <source>
        <strain evidence="2">AMbin10</strain>
    </source>
</reference>
<sequence>MRTVFDPQMIFGQVDIADIKLDPKSRDDIPQLLRGLQHIHTDHELRKSVFAILAEMLPERVGAEGKASPKTGRPGMSQWTILVLGVLRLGLNADYDRIHELANQHATLRLMLGHGDWSDPSRYELQTIKDNLMLFTPEILDRINREVVRAGHMALKKSPEEGLNARCDSFVVETDVEFPTDTNLLYEAVRKALGLCAELSDAHGLTGWRQDAHHLRKLKKAHRPIQKLRHSTSKDGQKCQAREEEIKQAHRDYLGQAETLIVRLRDTRRQLASLPAIPLQLPLLDDYLKHADRQVDQIRRRVLEGEVIPHAEKVFSIFEPHTEWVNKGKAGVPVELGLKVCVVEDQHRFILHHHVMVKATDDQVAVLVTEQAKQRFPSMSAISFDKGFHSPANQAGLKEIVDQVVLPRKGKLSEAAKAIESEPEFFRLRRQHAAVESAINALESHGLDRCPDHGIDGFKRYVALAVLARNIQRLGVVLKEQEAKRRRGPYKKAA</sequence>
<feature type="compositionally biased region" description="Basic residues" evidence="1">
    <location>
        <begin position="220"/>
        <end position="231"/>
    </location>
</feature>
<feature type="region of interest" description="Disordered" evidence="1">
    <location>
        <begin position="220"/>
        <end position="239"/>
    </location>
</feature>
<dbReference type="Proteomes" id="UP000249396">
    <property type="component" value="Unassembled WGS sequence"/>
</dbReference>
<evidence type="ECO:0000256" key="1">
    <source>
        <dbReference type="SAM" id="MobiDB-lite"/>
    </source>
</evidence>
<evidence type="ECO:0000313" key="3">
    <source>
        <dbReference type="Proteomes" id="UP000249396"/>
    </source>
</evidence>
<comment type="caution">
    <text evidence="2">The sequence shown here is derived from an EMBL/GenBank/DDBJ whole genome shotgun (WGS) entry which is preliminary data.</text>
</comment>
<evidence type="ECO:0000313" key="2">
    <source>
        <dbReference type="EMBL" id="PZN77952.1"/>
    </source>
</evidence>
<name>A0A2W4R1N6_9GAMM</name>
<dbReference type="EMBL" id="QJPH01000326">
    <property type="protein sequence ID" value="PZN77952.1"/>
    <property type="molecule type" value="Genomic_DNA"/>
</dbReference>
<gene>
    <name evidence="2" type="ORF">DM484_13720</name>
</gene>
<accession>A0A2W4R1N6</accession>